<dbReference type="Gene3D" id="2.60.40.3050">
    <property type="match status" value="13"/>
</dbReference>
<dbReference type="Pfam" id="PF00092">
    <property type="entry name" value="VWA"/>
    <property type="match status" value="1"/>
</dbReference>
<dbReference type="Proteomes" id="UP000886721">
    <property type="component" value="Unassembled WGS sequence"/>
</dbReference>
<dbReference type="InterPro" id="IPR055382">
    <property type="entry name" value="DUF7601"/>
</dbReference>
<evidence type="ECO:0000313" key="3">
    <source>
        <dbReference type="EMBL" id="HIX66813.1"/>
    </source>
</evidence>
<feature type="transmembrane region" description="Helical" evidence="1">
    <location>
        <begin position="2723"/>
        <end position="2743"/>
    </location>
</feature>
<dbReference type="InterPro" id="IPR036465">
    <property type="entry name" value="vWFA_dom_sf"/>
</dbReference>
<keyword evidence="1" id="KW-0472">Membrane</keyword>
<evidence type="ECO:0000259" key="2">
    <source>
        <dbReference type="PROSITE" id="PS50234"/>
    </source>
</evidence>
<comment type="caution">
    <text evidence="3">The sequence shown here is derived from an EMBL/GenBank/DDBJ whole genome shotgun (WGS) entry which is preliminary data.</text>
</comment>
<dbReference type="CDD" id="cd00198">
    <property type="entry name" value="vWFA"/>
    <property type="match status" value="1"/>
</dbReference>
<name>A0A9D1WTH0_9FIRM</name>
<organism evidence="3 4">
    <name type="scientific">Candidatus Anaerostipes excrementavium</name>
    <dbReference type="NCBI Taxonomy" id="2838463"/>
    <lineage>
        <taxon>Bacteria</taxon>
        <taxon>Bacillati</taxon>
        <taxon>Bacillota</taxon>
        <taxon>Clostridia</taxon>
        <taxon>Lachnospirales</taxon>
        <taxon>Lachnospiraceae</taxon>
        <taxon>Anaerostipes</taxon>
    </lineage>
</organism>
<dbReference type="NCBIfam" id="TIGR03786">
    <property type="entry name" value="strep_pil_rpt"/>
    <property type="match status" value="10"/>
</dbReference>
<dbReference type="Gene3D" id="3.40.50.410">
    <property type="entry name" value="von Willebrand factor, type A domain"/>
    <property type="match status" value="1"/>
</dbReference>
<dbReference type="SUPFAM" id="SSF53300">
    <property type="entry name" value="vWA-like"/>
    <property type="match status" value="1"/>
</dbReference>
<dbReference type="PROSITE" id="PS50234">
    <property type="entry name" value="VWFA"/>
    <property type="match status" value="1"/>
</dbReference>
<reference evidence="3" key="2">
    <citation type="submission" date="2021-04" db="EMBL/GenBank/DDBJ databases">
        <authorList>
            <person name="Gilroy R."/>
        </authorList>
    </citation>
    <scope>NUCLEOTIDE SEQUENCE</scope>
    <source>
        <strain evidence="3">CHK191-13928</strain>
    </source>
</reference>
<reference evidence="3" key="1">
    <citation type="journal article" date="2021" name="PeerJ">
        <title>Extensive microbial diversity within the chicken gut microbiome revealed by metagenomics and culture.</title>
        <authorList>
            <person name="Gilroy R."/>
            <person name="Ravi A."/>
            <person name="Getino M."/>
            <person name="Pursley I."/>
            <person name="Horton D.L."/>
            <person name="Alikhan N.F."/>
            <person name="Baker D."/>
            <person name="Gharbi K."/>
            <person name="Hall N."/>
            <person name="Watson M."/>
            <person name="Adriaenssens E.M."/>
            <person name="Foster-Nyarko E."/>
            <person name="Jarju S."/>
            <person name="Secka A."/>
            <person name="Antonio M."/>
            <person name="Oren A."/>
            <person name="Chaudhuri R.R."/>
            <person name="La Ragione R."/>
            <person name="Hildebrand F."/>
            <person name="Pallen M.J."/>
        </authorList>
    </citation>
    <scope>NUCLEOTIDE SEQUENCE</scope>
    <source>
        <strain evidence="3">CHK191-13928</strain>
    </source>
</reference>
<accession>A0A9D1WTH0</accession>
<protein>
    <submittedName>
        <fullName evidence="3">VWA domain-containing protein</fullName>
    </submittedName>
</protein>
<feature type="domain" description="VWFA" evidence="2">
    <location>
        <begin position="125"/>
        <end position="410"/>
    </location>
</feature>
<gene>
    <name evidence="3" type="ORF">H9735_01655</name>
</gene>
<dbReference type="InterPro" id="IPR022464">
    <property type="entry name" value="Strep_pil_isopept_link"/>
</dbReference>
<dbReference type="SMART" id="SM00327">
    <property type="entry name" value="VWA"/>
    <property type="match status" value="1"/>
</dbReference>
<dbReference type="InterPro" id="IPR038174">
    <property type="entry name" value="Strep_pil_link_sf"/>
</dbReference>
<sequence>MGGRKITYRRKKPRRKKILFAAIALFLVTAMGIGLFMNAGTEPLAAEKTYTADDQTLDDWRDNLSTTTENIGRIWTDKSVAKEDVKLEGDSGIEIEKDADSDFLVSLSALSTASSLTSTTTTPLDIVLVLDRSGSMDDTLYTYTEVYSGELNTNSTYYISVNGNWQSVTYSRFSGWGYGQGLNRTSVTPKTSADDDNADHVQFYSRARGRTKMTALKNAVGNFLDQTATANEGVSADKQHRIGIVSYSSSARTDQSLNYCTSSTVENMKNTVNGLDADGSTGADYAMEEVEGVLGNARTGAKKLVIFFTDGEPNHWNGFDNTVARDTVNAAKSIKDNGATIYTIGVFEDADPSDTNSNFNKYMNAVSSNYPSATASGNNFNVTLGNGSADSGYYKAASDASGLNSVFDDIFDSEVTGSGAPTQVTETEGFDATNSGYITFTDTLGDYVRFDDLNTVVYGNTKFRYDRKSEDGDKTTYIFESRTVESGVYDGNIKDLVVTVTKGQGSSGDVVEVKVPASLIPCRYFDVTTEDGQTEVKITHDAMPIRIFYDVSLDNTVDEQVMNGNISESLQTYIDGHKTDDGKVNFYSNKYESGNVGTTTARFTPGTGNSFYYFTEDTPLYTSDNTNSPATGQFSSSATYYYQITYYDTADNSQKTKWVSTRGLDSQYIGRDNGQLYVRSGTKRISRANDFSDTKDDNKTGTASSYISPAWQTDGDDVIVSLGNNGRIQLELPGTLSVAKNVEADAGFTAPEGEEFTFILNLKDGEGADLTGNYTAKIFDDDDQEQQAQDYTVTNGSSFTLQKGWHMEVYGLPDGASYTVEETAKDHYDTTNDSRDGAADTAEGTIAAGTLSNVTFTNTYGLEPITVDTTNLFTANKVLDGRDWEDTDSFTFRMAAGNDNARRVLTSDKTVTLSEQGHSYKDGDEIAIDYGNITFDQPGEYWFALTEDVPDPGRIPGISYTEARYRVVVTVTDNNGTLEASSVMYVLTEEDGTEVTPEDNPVDDKKAVFTNRFSADSVRSGPTGVKIYTDHSGNKPLELNMFQFEVEALDGAPLPPGTDDDGDNKITVSNATTTDRAEISFGLMEFTSDMVGDVYKYKVTEKIPVEAAPGTDPDTKVLNGMTYDAHTYYFVIEIDHETGGSGSEVVVPKYTYCTDPDDPTGTELKNQDGDAQGTLIFRNEYNVEPLSLTGNTGLHGTKTLDGRDMLANEEYTFTIEGADQTTQNAITNKVVTIADNTAKVSGGTDGTAKDFRFGDVTFTQPGTYKFNIKETIPAQNPGGMTYDRHTAAVTVVVKDRNGTLEAESVTYDNGNVSDDNTQAVFVNTYAASGTLTGAANLSVTKNFTGRPNDAWLSGDTFTFELAGYDETTKQAITDKKITLTNDKVTANSYNKTVSFGDISFTEPGTYQFVVTEEKGSLANVTYDGRKKVVTVKAADNGNGTLNVEVESITDADTHADTTLTFENVYEPDEATLTGEGNLDITKRLIGREDNQWLDTDAFSFQMEAADDVTKQAFDSGEIRFKDGGKTDEITIKADVKPDDRDRRTGSFGDMIFTKAGTYSFTVKETTKTGEIAGVTCDDGTGTITITVQDNGDGTLDPQVSYTGRRNFVNTYEASGTYHLTGEKQITGRDFQTGDSFTFQVTGEEDAPMPDKVDADGKLTIEPTSGKTAALDFGTMTFDHAGTYTYQVTEESKDANGVISDSTEYTVKVTVKDANDGTLTANAEITGGEGDAVVFTNVYAPGAAALDGNANLKVTKELTGGSRGWKEGDSFTFTLEGYADDKATMDAIDAGNIILPNNAGGITITDENDPKEAAFGNIIFKKAGKYVFNIREKKGDIGGITYDEKDHLVKVTVTDKLDGTMTAEATDGANPTITNTYAPGGTTQVTSADFDLKKVLEGKAWNGDKFTFTLEAVSGKEGGTDIAAADIPMPDETKVTVDSPDQKDGKEAVFGFGPIEYKAEGTYVYKVTEEKGSNGGMRYDTHEATITVTVKDDQNGGYAASVSTENGIFTNTYSTALDYNAKGGLNLTKNLTGHDLAAGQFAFTVTAADEASKEKAGFDGMSKAIQTTAASMNSAGVSSAAMAVFGDGTMEFDASDDGKTYQYEISETKKGGSGYTNDSTKYTVTIKVKDNGNGLLTATTTVSGGGEEKTYTYTNESSQAAAANVVFDNRYDASGSLGGNGKVSVKATKKLENGNLDAGEFKFRITNKNHPGGGAAASGTNAKDGTITFGEIKYDIDGMNRDVQNGYAAKEQNSKGNYVYTYSYTVSEDTADLPNGVTAVDSHFDITVNVTDNGDGTLDVKVNYPSGADALTFVNKYSAESAQILINGSKVIKTGSGSHAPTLAEIANKYEFTISAEKGTPMPKNTTVKNDAAGNISFGRISYTDDIFDGVEYNDDGTRERTFTYTVKESGGKVSGITNDTSEKTIKVTVKDDGEGKLSAAAEPAQGTLFTFTNTYHVTPGMSTPTDGSLTIKKELDGRNLKEGEFHFQMTNANGTVVSKGSNTADGSVAFSKIKFEKPGTYAYTISEVKGDLGGVTYDGSTYKAAAQAEDNGDGTMSVSWKVTNADNKEIQKITFKNAYKAAPTNVTLGAAKILKGRPAKAEEFTFALKDENGKVISEASNDKNGSVQFETISYDKTGTYTYTVSEVKGSDQTITYDNTAYKVTVKVTDNGKGTLEASIDNGGKDVVFHNVYTKPVKPQETQKPEKPKQPDIITGIKTGDPAVIAPLVLIMAALAAILTGAIIRRRRR</sequence>
<evidence type="ECO:0000313" key="4">
    <source>
        <dbReference type="Proteomes" id="UP000886721"/>
    </source>
</evidence>
<proteinExistence type="predicted"/>
<dbReference type="InterPro" id="IPR002035">
    <property type="entry name" value="VWF_A"/>
</dbReference>
<keyword evidence="1" id="KW-0812">Transmembrane</keyword>
<dbReference type="Pfam" id="PF12892">
    <property type="entry name" value="FctA"/>
    <property type="match status" value="13"/>
</dbReference>
<dbReference type="EMBL" id="DXEM01000005">
    <property type="protein sequence ID" value="HIX66813.1"/>
    <property type="molecule type" value="Genomic_DNA"/>
</dbReference>
<dbReference type="Pfam" id="PF24547">
    <property type="entry name" value="DUF7601"/>
    <property type="match status" value="1"/>
</dbReference>
<dbReference type="Gene3D" id="2.60.40.1140">
    <property type="entry name" value="Collagen-binding surface protein Cna, B-type domain"/>
    <property type="match status" value="1"/>
</dbReference>
<keyword evidence="1" id="KW-1133">Transmembrane helix</keyword>
<evidence type="ECO:0000256" key="1">
    <source>
        <dbReference type="SAM" id="Phobius"/>
    </source>
</evidence>